<dbReference type="Proteomes" id="UP000682802">
    <property type="component" value="Chromosome 2"/>
</dbReference>
<dbReference type="EMBL" id="CP076129">
    <property type="protein sequence ID" value="QWG10047.1"/>
    <property type="molecule type" value="Genomic_DNA"/>
</dbReference>
<evidence type="ECO:0000313" key="1">
    <source>
        <dbReference type="EMBL" id="QWG10047.1"/>
    </source>
</evidence>
<accession>A0ABX8H3R4</accession>
<dbReference type="Pfam" id="PF11306">
    <property type="entry name" value="DUF3108"/>
    <property type="match status" value="1"/>
</dbReference>
<organism evidence="1 2">
    <name type="scientific">Flammeovirga kamogawensis</name>
    <dbReference type="NCBI Taxonomy" id="373891"/>
    <lineage>
        <taxon>Bacteria</taxon>
        <taxon>Pseudomonadati</taxon>
        <taxon>Bacteroidota</taxon>
        <taxon>Cytophagia</taxon>
        <taxon>Cytophagales</taxon>
        <taxon>Flammeovirgaceae</taxon>
        <taxon>Flammeovirga</taxon>
    </lineage>
</organism>
<sequence length="277" mass="31796">MMSGSINKSFLLAVVLLMLSTLGTSSEKYQWRVLENTDFLKGEKLIYVASYSFVDAGIAEVFLDDSMYTIEGHNCFHAKVNAESIGVVGAVLNVHDSWESYFDSASILPLKFRRDVIEGKYTLEENITFDQDSQKVYVNWKKKDKPEIHYEEYPGKKETIDVISGYYFLRTINFSNLKKNARINFNGFWEKKTYNFDIIYLGEENCKTKFGTIKSFVFSPVVPENSFFRGDNPVRFWISNDENRIPLKIKANLKVGSVKVNLKEIKKSKSKLIAAGN</sequence>
<dbReference type="InterPro" id="IPR021457">
    <property type="entry name" value="DUF3108"/>
</dbReference>
<reference evidence="1 2" key="1">
    <citation type="submission" date="2021-05" db="EMBL/GenBank/DDBJ databases">
        <title>Comparative genomic studies on the polysaccharide-degrading batcterial strains of the Flammeovirga genus.</title>
        <authorList>
            <person name="Zewei F."/>
            <person name="Zheng Z."/>
            <person name="Yu L."/>
            <person name="Ruyue G."/>
            <person name="Yanhong M."/>
            <person name="Yuanyuan C."/>
            <person name="Jingyan G."/>
            <person name="Wenjun H."/>
        </authorList>
    </citation>
    <scope>NUCLEOTIDE SEQUENCE [LARGE SCALE GENOMIC DNA]</scope>
    <source>
        <strain evidence="1 2">YS10</strain>
    </source>
</reference>
<dbReference type="RefSeq" id="WP_144076700.1">
    <property type="nucleotide sequence ID" value="NZ_CP076129.1"/>
</dbReference>
<gene>
    <name evidence="1" type="ORF">KM029_20405</name>
</gene>
<name>A0ABX8H3R4_9BACT</name>
<keyword evidence="2" id="KW-1185">Reference proteome</keyword>
<proteinExistence type="predicted"/>
<evidence type="ECO:0000313" key="2">
    <source>
        <dbReference type="Proteomes" id="UP000682802"/>
    </source>
</evidence>
<protein>
    <submittedName>
        <fullName evidence="1">DUF3108 domain-containing protein</fullName>
    </submittedName>
</protein>